<dbReference type="InterPro" id="IPR038996">
    <property type="entry name" value="Gp14"/>
</dbReference>
<dbReference type="Pfam" id="PF24072">
    <property type="entry name" value="T7_gp14"/>
    <property type="match status" value="1"/>
</dbReference>
<evidence type="ECO:0000313" key="2">
    <source>
        <dbReference type="EMBL" id="CAB4146770.1"/>
    </source>
</evidence>
<organism evidence="2">
    <name type="scientific">uncultured Caudovirales phage</name>
    <dbReference type="NCBI Taxonomy" id="2100421"/>
    <lineage>
        <taxon>Viruses</taxon>
        <taxon>Duplodnaviria</taxon>
        <taxon>Heunggongvirae</taxon>
        <taxon>Uroviricota</taxon>
        <taxon>Caudoviricetes</taxon>
        <taxon>Peduoviridae</taxon>
        <taxon>Maltschvirus</taxon>
        <taxon>Maltschvirus maltsch</taxon>
    </lineage>
</organism>
<reference evidence="2" key="1">
    <citation type="submission" date="2020-04" db="EMBL/GenBank/DDBJ databases">
        <authorList>
            <person name="Chiriac C."/>
            <person name="Salcher M."/>
            <person name="Ghai R."/>
            <person name="Kavagutti S V."/>
        </authorList>
    </citation>
    <scope>NUCLEOTIDE SEQUENCE</scope>
</reference>
<accession>A0A6J5MNX8</accession>
<proteinExistence type="predicted"/>
<protein>
    <submittedName>
        <fullName evidence="2">Uncharacterized protein</fullName>
    </submittedName>
</protein>
<name>A0A6J5MNX8_9CAUD</name>
<keyword evidence="1" id="KW-0812">Transmembrane</keyword>
<evidence type="ECO:0000256" key="1">
    <source>
        <dbReference type="SAM" id="Phobius"/>
    </source>
</evidence>
<dbReference type="EMBL" id="LR796472">
    <property type="protein sequence ID" value="CAB4146770.1"/>
    <property type="molecule type" value="Genomic_DNA"/>
</dbReference>
<keyword evidence="1" id="KW-0472">Membrane</keyword>
<keyword evidence="1" id="KW-1133">Transmembrane helix</keyword>
<gene>
    <name evidence="2" type="ORF">UFOVP496_16</name>
</gene>
<feature type="transmembrane region" description="Helical" evidence="1">
    <location>
        <begin position="42"/>
        <end position="63"/>
    </location>
</feature>
<sequence>MPSNYYGMNYPSITQFSSANLSSLKATPPMAPNTSAADFKSMAMGGLLIGIFGAATSAVGSFYQAENQKSELRAQAQNLKFSAQMSAINARGAEFSAQTSRQASQKAIGRYTMAAGQARASAQTAIAGRGIEGGVGSAAEVIGSMDIIKEIDKLTMDANAVREEQALRTQRTNYANQSTMEFMSSRNMSASARSLSATSAGASSLLGGTADLGSWYLKTMMSERLSRRA</sequence>